<comment type="caution">
    <text evidence="1">The sequence shown here is derived from an EMBL/GenBank/DDBJ whole genome shotgun (WGS) entry which is preliminary data.</text>
</comment>
<organism evidence="1 2">
    <name type="scientific">Peronosclerospora sorghi</name>
    <dbReference type="NCBI Taxonomy" id="230839"/>
    <lineage>
        <taxon>Eukaryota</taxon>
        <taxon>Sar</taxon>
        <taxon>Stramenopiles</taxon>
        <taxon>Oomycota</taxon>
        <taxon>Peronosporomycetes</taxon>
        <taxon>Peronosporales</taxon>
        <taxon>Peronosporaceae</taxon>
        <taxon>Peronosclerospora</taxon>
    </lineage>
</organism>
<evidence type="ECO:0000313" key="1">
    <source>
        <dbReference type="EMBL" id="KAI9916566.1"/>
    </source>
</evidence>
<protein>
    <submittedName>
        <fullName evidence="1">Uncharacterized protein</fullName>
    </submittedName>
</protein>
<proteinExistence type="predicted"/>
<name>A0ACC0WFS9_9STRA</name>
<reference evidence="1 2" key="1">
    <citation type="journal article" date="2022" name="bioRxiv">
        <title>The genome of the oomycete Peronosclerospora sorghi, a cosmopolitan pathogen of maize and sorghum, is inflated with dispersed pseudogenes.</title>
        <authorList>
            <person name="Fletcher K."/>
            <person name="Martin F."/>
            <person name="Isakeit T."/>
            <person name="Cavanaugh K."/>
            <person name="Magill C."/>
            <person name="Michelmore R."/>
        </authorList>
    </citation>
    <scope>NUCLEOTIDE SEQUENCE [LARGE SCALE GENOMIC DNA]</scope>
    <source>
        <strain evidence="1">P6</strain>
    </source>
</reference>
<evidence type="ECO:0000313" key="2">
    <source>
        <dbReference type="Proteomes" id="UP001163321"/>
    </source>
</evidence>
<accession>A0ACC0WFS9</accession>
<sequence>MGVTEKQEVVASEQQLVTSIASTALSVVAAVFLGGGFYYGMTKRKKVLTEEEKTIGENYSSKNEFKPKRATFFERKLALDKPLPPSTAAWKALLGVTVVSVTGCCMLVAGAAAALNVTNMTDLRERLHKTPPSRTKAVSTQFAFNNLKDVNKDIRNIIKDEVNEELAKSARD</sequence>
<dbReference type="EMBL" id="CM047581">
    <property type="protein sequence ID" value="KAI9916566.1"/>
    <property type="molecule type" value="Genomic_DNA"/>
</dbReference>
<keyword evidence="2" id="KW-1185">Reference proteome</keyword>
<gene>
    <name evidence="1" type="ORF">PsorP6_016846</name>
</gene>
<dbReference type="Proteomes" id="UP001163321">
    <property type="component" value="Chromosome 2"/>
</dbReference>